<dbReference type="Pfam" id="PF04991">
    <property type="entry name" value="LicD"/>
    <property type="match status" value="1"/>
</dbReference>
<dbReference type="EMBL" id="CP071250">
    <property type="protein sequence ID" value="UUF08370.1"/>
    <property type="molecule type" value="Genomic_DNA"/>
</dbReference>
<dbReference type="InterPro" id="IPR052942">
    <property type="entry name" value="LPS_cholinephosphotransferase"/>
</dbReference>
<dbReference type="InterPro" id="IPR007074">
    <property type="entry name" value="LicD/FKTN/FKRP_NTP_transf"/>
</dbReference>
<feature type="domain" description="LicD/FKTN/FKRP nucleotidyltransferase" evidence="1">
    <location>
        <begin position="24"/>
        <end position="254"/>
    </location>
</feature>
<evidence type="ECO:0000313" key="3">
    <source>
        <dbReference type="Proteomes" id="UP001058072"/>
    </source>
</evidence>
<dbReference type="GO" id="GO:0009100">
    <property type="term" value="P:glycoprotein metabolic process"/>
    <property type="evidence" value="ECO:0007669"/>
    <property type="project" value="UniProtKB-ARBA"/>
</dbReference>
<dbReference type="AlphaFoldDB" id="A0A9Q9CGU4"/>
<organism evidence="2 3">
    <name type="scientific">Turicibacter bilis</name>
    <dbReference type="NCBI Taxonomy" id="2735723"/>
    <lineage>
        <taxon>Bacteria</taxon>
        <taxon>Bacillati</taxon>
        <taxon>Bacillota</taxon>
        <taxon>Erysipelotrichia</taxon>
        <taxon>Erysipelotrichales</taxon>
        <taxon>Turicibacteraceae</taxon>
        <taxon>Turicibacter</taxon>
    </lineage>
</organism>
<dbReference type="RefSeq" id="WP_212724106.1">
    <property type="nucleotide sequence ID" value="NZ_CP071250.1"/>
</dbReference>
<accession>A0A9Q9CGU4</accession>
<evidence type="ECO:0000259" key="1">
    <source>
        <dbReference type="Pfam" id="PF04991"/>
    </source>
</evidence>
<proteinExistence type="predicted"/>
<reference evidence="2" key="1">
    <citation type="submission" date="2021-03" db="EMBL/GenBank/DDBJ databases">
        <title>Comparative Genomics and Metabolomics in the genus Turicibacter.</title>
        <authorList>
            <person name="Maki J."/>
            <person name="Looft T."/>
        </authorList>
    </citation>
    <scope>NUCLEOTIDE SEQUENCE</scope>
    <source>
        <strain evidence="2">ISU324</strain>
    </source>
</reference>
<dbReference type="PANTHER" id="PTHR43404">
    <property type="entry name" value="LIPOPOLYSACCHARIDE CHOLINEPHOSPHOTRANSFERASE LICD"/>
    <property type="match status" value="1"/>
</dbReference>
<protein>
    <submittedName>
        <fullName evidence="2">LicD family protein</fullName>
    </submittedName>
</protein>
<dbReference type="PANTHER" id="PTHR43404:SF2">
    <property type="entry name" value="LIPOPOLYSACCHARIDE CHOLINEPHOSPHOTRANSFERASE LICD"/>
    <property type="match status" value="1"/>
</dbReference>
<evidence type="ECO:0000313" key="2">
    <source>
        <dbReference type="EMBL" id="UUF08370.1"/>
    </source>
</evidence>
<dbReference type="Proteomes" id="UP001058072">
    <property type="component" value="Chromosome"/>
</dbReference>
<sequence length="281" mass="33336">MENEELRKLQLYQLDILKEVDRICQKHHIKYYISWGSLLGAVRHKGFIPWDDDIDISLFWDDYVKFMEVCQEELDERFFLQNPETDSGYFRPWAKVRINDTTSMDKELDFVKMHWGICIDVFPIISIPTKKSKQHYQKVLIILYQIMCFEPLIRSMVKDNKSLKGYLRACLYIPYIGFSIIPSKLKRAVKKRILQKIIDLQEKKSPLCGEALSMNYEKSIVPTQMYGEPVRVEFEGQEFNAPEKYIDYLTNFYGDFMKLPKESERTGHGDTIISFEYQANK</sequence>
<gene>
    <name evidence="2" type="ORF">J0J70_12490</name>
</gene>
<name>A0A9Q9CGU4_9FIRM</name>